<keyword evidence="1" id="KW-1133">Transmembrane helix</keyword>
<evidence type="ECO:0000256" key="1">
    <source>
        <dbReference type="SAM" id="Phobius"/>
    </source>
</evidence>
<gene>
    <name evidence="2" type="ORF">GIX79_01970</name>
</gene>
<name>A0AAJ1MI71_LIMRT</name>
<accession>A0AAJ1MI71</accession>
<dbReference type="RefSeq" id="WP_019253498.1">
    <property type="nucleotide sequence ID" value="NZ_CP065541.1"/>
</dbReference>
<reference evidence="2 3" key="1">
    <citation type="submission" date="2019-11" db="EMBL/GenBank/DDBJ databases">
        <title>Draft genome sequence of 12 host-associated Lactobacillus reuteri rodent strains.</title>
        <authorList>
            <person name="Zhang S."/>
            <person name="Ozcam M."/>
            <person name="Van Pijkeren J.P."/>
        </authorList>
    </citation>
    <scope>NUCLEOTIDE SEQUENCE [LARGE SCALE GENOMIC DNA]</scope>
    <source>
        <strain evidence="2 3">6799jm-1</strain>
    </source>
</reference>
<evidence type="ECO:0000313" key="2">
    <source>
        <dbReference type="EMBL" id="MRG74547.1"/>
    </source>
</evidence>
<dbReference type="EMBL" id="WJMV01000003">
    <property type="protein sequence ID" value="MRG74547.1"/>
    <property type="molecule type" value="Genomic_DNA"/>
</dbReference>
<organism evidence="2 3">
    <name type="scientific">Limosilactobacillus reuteri</name>
    <name type="common">Lactobacillus reuteri</name>
    <dbReference type="NCBI Taxonomy" id="1598"/>
    <lineage>
        <taxon>Bacteria</taxon>
        <taxon>Bacillati</taxon>
        <taxon>Bacillota</taxon>
        <taxon>Bacilli</taxon>
        <taxon>Lactobacillales</taxon>
        <taxon>Lactobacillaceae</taxon>
        <taxon>Limosilactobacillus</taxon>
    </lineage>
</organism>
<comment type="caution">
    <text evidence="2">The sequence shown here is derived from an EMBL/GenBank/DDBJ whole genome shotgun (WGS) entry which is preliminary data.</text>
</comment>
<evidence type="ECO:0000313" key="3">
    <source>
        <dbReference type="Proteomes" id="UP000452188"/>
    </source>
</evidence>
<proteinExistence type="predicted"/>
<dbReference type="AlphaFoldDB" id="A0AAJ1MI71"/>
<keyword evidence="1" id="KW-0472">Membrane</keyword>
<feature type="transmembrane region" description="Helical" evidence="1">
    <location>
        <begin position="28"/>
        <end position="47"/>
    </location>
</feature>
<protein>
    <submittedName>
        <fullName evidence="2">Uncharacterized protein</fullName>
    </submittedName>
</protein>
<sequence>MSFNSLDPFEGLAKVIRAMRGLDTGVQYATLATFVIVVGIIAFTICYTH</sequence>
<dbReference type="Proteomes" id="UP000452188">
    <property type="component" value="Unassembled WGS sequence"/>
</dbReference>
<keyword evidence="1" id="KW-0812">Transmembrane</keyword>